<comment type="caution">
    <text evidence="3">The sequence shown here is derived from an EMBL/GenBank/DDBJ whole genome shotgun (WGS) entry which is preliminary data.</text>
</comment>
<reference evidence="3 4" key="1">
    <citation type="submission" date="2024-10" db="EMBL/GenBank/DDBJ databases">
        <authorList>
            <person name="Kim D."/>
        </authorList>
    </citation>
    <scope>NUCLEOTIDE SEQUENCE [LARGE SCALE GENOMIC DNA]</scope>
    <source>
        <strain evidence="3">Taebaek</strain>
    </source>
</reference>
<dbReference type="Gene3D" id="3.40.50.12780">
    <property type="entry name" value="N-terminal domain of ligase-like"/>
    <property type="match status" value="1"/>
</dbReference>
<dbReference type="PROSITE" id="PS00455">
    <property type="entry name" value="AMP_BINDING"/>
    <property type="match status" value="1"/>
</dbReference>
<feature type="region of interest" description="Disordered" evidence="1">
    <location>
        <begin position="583"/>
        <end position="603"/>
    </location>
</feature>
<dbReference type="SUPFAM" id="SSF56801">
    <property type="entry name" value="Acetyl-CoA synthetase-like"/>
    <property type="match status" value="1"/>
</dbReference>
<accession>A0ABD2KDA4</accession>
<dbReference type="Pfam" id="PF00501">
    <property type="entry name" value="AMP-binding"/>
    <property type="match status" value="1"/>
</dbReference>
<dbReference type="InterPro" id="IPR042099">
    <property type="entry name" value="ANL_N_sf"/>
</dbReference>
<protein>
    <recommendedName>
        <fullName evidence="2">AMP-dependent synthetase/ligase domain-containing protein</fullName>
    </recommendedName>
</protein>
<dbReference type="PANTHER" id="PTHR43201:SF12">
    <property type="entry name" value="AMP-DEPENDENT SYNTHETASE_LIGASE DOMAIN-CONTAINING PROTEIN"/>
    <property type="match status" value="1"/>
</dbReference>
<dbReference type="InterPro" id="IPR036444">
    <property type="entry name" value="PLipase_A2_dom_sf"/>
</dbReference>
<evidence type="ECO:0000313" key="3">
    <source>
        <dbReference type="EMBL" id="KAL3100919.1"/>
    </source>
</evidence>
<dbReference type="InterPro" id="IPR000873">
    <property type="entry name" value="AMP-dep_synth/lig_dom"/>
</dbReference>
<proteinExistence type="predicted"/>
<evidence type="ECO:0000313" key="4">
    <source>
        <dbReference type="Proteomes" id="UP001620645"/>
    </source>
</evidence>
<dbReference type="InterPro" id="IPR020845">
    <property type="entry name" value="AMP-binding_CS"/>
</dbReference>
<dbReference type="Proteomes" id="UP001620645">
    <property type="component" value="Unassembled WGS sequence"/>
</dbReference>
<sequence length="603" mass="66573">MEKFAAGVLNCGLQTGDRILICGNNHSQLIIATLGAARAGMVFSLASPNFSHPSQLGHLLKLGQFRALIMFCQSDKAHQLLRDIAPDMQNGQRGNLKLKNFPDLTHVIYADEDHRHAATFTLSDIFTKSSKEAMNKLPSTEWDCHQLGAIQFTAGSTGLPKAVGLTHYQLINGCRIAAQAIDIKRETILCCALPLFRIPVFALAIFTPFLIESRTIFPEPSPLPRLLFQSINKNQCTTLLTNATALRLLLKTSPLTQGQKFSLPSIDTVILLGDRVSTDLLTAIESVMPNAKGIAVGMLSTELGCIPILSDNTTNLVKAVGRVLNGYEADVAPLEKVPANGRRVGELRLRPLPKTKFVGYGPKFEENAEWVNTGDVACIQPDGNIEIITQHKMDLMERLIATSEMVKGVQIVQEKPGAPIIAVIVPKSFNQITVADLKQEMIAICREQKLNPPEQVAIVKDFPRQPLEVIKLDAEWACGTDSFSRFLAESTVEKDCPEKKNAINNCCVAHDKCYEDQKGLKNCDDTFCNCLEKESTGSEVCSREDAPYFCQLVRQFGEQFYNESAKSINDGMRIGPFGPVAPIVPAKVNNGQQRKKRRMRRRK</sequence>
<dbReference type="EMBL" id="JBICCN010000027">
    <property type="protein sequence ID" value="KAL3100919.1"/>
    <property type="molecule type" value="Genomic_DNA"/>
</dbReference>
<dbReference type="PANTHER" id="PTHR43201">
    <property type="entry name" value="ACYL-COA SYNTHETASE"/>
    <property type="match status" value="1"/>
</dbReference>
<dbReference type="SUPFAM" id="SSF48619">
    <property type="entry name" value="Phospholipase A2, PLA2"/>
    <property type="match status" value="1"/>
</dbReference>
<feature type="domain" description="AMP-dependent synthetase/ligase" evidence="2">
    <location>
        <begin position="2"/>
        <end position="349"/>
    </location>
</feature>
<organism evidence="3 4">
    <name type="scientific">Heterodera schachtii</name>
    <name type="common">Sugarbeet cyst nematode worm</name>
    <name type="synonym">Tylenchus schachtii</name>
    <dbReference type="NCBI Taxonomy" id="97005"/>
    <lineage>
        <taxon>Eukaryota</taxon>
        <taxon>Metazoa</taxon>
        <taxon>Ecdysozoa</taxon>
        <taxon>Nematoda</taxon>
        <taxon>Chromadorea</taxon>
        <taxon>Rhabditida</taxon>
        <taxon>Tylenchina</taxon>
        <taxon>Tylenchomorpha</taxon>
        <taxon>Tylenchoidea</taxon>
        <taxon>Heteroderidae</taxon>
        <taxon>Heteroderinae</taxon>
        <taxon>Heterodera</taxon>
    </lineage>
</organism>
<feature type="compositionally biased region" description="Basic residues" evidence="1">
    <location>
        <begin position="593"/>
        <end position="603"/>
    </location>
</feature>
<evidence type="ECO:0000256" key="1">
    <source>
        <dbReference type="SAM" id="MobiDB-lite"/>
    </source>
</evidence>
<evidence type="ECO:0000259" key="2">
    <source>
        <dbReference type="Pfam" id="PF00501"/>
    </source>
</evidence>
<dbReference type="AlphaFoldDB" id="A0ABD2KDA4"/>
<name>A0ABD2KDA4_HETSC</name>
<gene>
    <name evidence="3" type="ORF">niasHS_001379</name>
</gene>
<keyword evidence="4" id="KW-1185">Reference proteome</keyword>